<dbReference type="EMBL" id="JBCHKU010000034">
    <property type="protein sequence ID" value="MEM6250701.1"/>
    <property type="molecule type" value="Genomic_DNA"/>
</dbReference>
<dbReference type="SUPFAM" id="SSF52540">
    <property type="entry name" value="P-loop containing nucleoside triphosphate hydrolases"/>
    <property type="match status" value="1"/>
</dbReference>
<dbReference type="Proteomes" id="UP001489333">
    <property type="component" value="Unassembled WGS sequence"/>
</dbReference>
<evidence type="ECO:0000256" key="1">
    <source>
        <dbReference type="ARBA" id="ARBA00006611"/>
    </source>
</evidence>
<evidence type="ECO:0000259" key="4">
    <source>
        <dbReference type="Pfam" id="PF00437"/>
    </source>
</evidence>
<keyword evidence="2" id="KW-0547">Nucleotide-binding</keyword>
<evidence type="ECO:0000256" key="3">
    <source>
        <dbReference type="ARBA" id="ARBA00022840"/>
    </source>
</evidence>
<comment type="caution">
    <text evidence="5">The sequence shown here is derived from an EMBL/GenBank/DDBJ whole genome shotgun (WGS) entry which is preliminary data.</text>
</comment>
<accession>A0ABU9UWT0</accession>
<comment type="similarity">
    <text evidence="1">Belongs to the GSP E family.</text>
</comment>
<dbReference type="InterPro" id="IPR001482">
    <property type="entry name" value="T2SS/T4SS_dom"/>
</dbReference>
<evidence type="ECO:0000313" key="5">
    <source>
        <dbReference type="EMBL" id="MEM6250701.1"/>
    </source>
</evidence>
<feature type="domain" description="Bacterial type II secretion system protein E" evidence="4">
    <location>
        <begin position="138"/>
        <end position="551"/>
    </location>
</feature>
<protein>
    <submittedName>
        <fullName evidence="5">ATPase, T2SS/T4P/T4SS family</fullName>
    </submittedName>
</protein>
<dbReference type="Gene3D" id="3.30.450.90">
    <property type="match status" value="1"/>
</dbReference>
<sequence length="592" mass="66747">MYQELNPSQNRKWMKYMLTNFVKQMVSLFRKKQEGDISHPQLLTTVDADIIVSHKLKMWYYQGRNIIALTNGTIITSDLRAEKLSEIREHIRTNPDICDGRFFGQSLPIKLTTPDVIEKLLERGSLLLEHKSEKLVDTEVAQHLTELMQKAVLLGSSDIHIELYETETQFFARVDGRRIYLQNTIPLHAVGLRLFGYIFTSLAVDTDDDFFIKKINNGKIEMILDCPTDDKDKMTERRETLWRIAFIPAKGGGKVTMRWLNANKKIPQLTQMGLEPGHISILKAFCEGNSGLMIMAGKTGSGKSTLIAALLKLFGKDRSLHTLEDPPEFDNGIPQTHVTPSLKKGGDDLLGFNFYSKALLRHDVDVELHGEVRDHDGAMEVTRKGETGQIMFATLHTSSGAGIGHTLTEQLHVPLAVVAAPDLMRIWAYQTLVRTLCNHCKMTEDAARAFYSNNNEEHIFDAKLAQTIALVGESKRSKVLYINPCGCSHCTQGEKGRTALFEVIALDDEDRGFIQRKDYLGWNVALKNKGYKTVRDHAIHKILNGMIDIDTASRKVANLIPIATQTIYAQLNYDEVDSTLLRPIATPELRTQ</sequence>
<organism evidence="5 6">
    <name type="scientific">Shewanella vaxholmensis</name>
    <dbReference type="NCBI Taxonomy" id="3063535"/>
    <lineage>
        <taxon>Bacteria</taxon>
        <taxon>Pseudomonadati</taxon>
        <taxon>Pseudomonadota</taxon>
        <taxon>Gammaproteobacteria</taxon>
        <taxon>Alteromonadales</taxon>
        <taxon>Shewanellaceae</taxon>
        <taxon>Shewanella</taxon>
    </lineage>
</organism>
<evidence type="ECO:0000256" key="2">
    <source>
        <dbReference type="ARBA" id="ARBA00022741"/>
    </source>
</evidence>
<dbReference type="Gene3D" id="3.40.50.300">
    <property type="entry name" value="P-loop containing nucleotide triphosphate hydrolases"/>
    <property type="match status" value="1"/>
</dbReference>
<dbReference type="PANTHER" id="PTHR30258:SF2">
    <property type="entry name" value="COMG OPERON PROTEIN 1"/>
    <property type="match status" value="1"/>
</dbReference>
<dbReference type="PANTHER" id="PTHR30258">
    <property type="entry name" value="TYPE II SECRETION SYSTEM PROTEIN GSPE-RELATED"/>
    <property type="match status" value="1"/>
</dbReference>
<name>A0ABU9UWT0_9GAMM</name>
<proteinExistence type="inferred from homology"/>
<gene>
    <name evidence="5" type="ORF">AAGS29_19070</name>
</gene>
<dbReference type="InterPro" id="IPR027417">
    <property type="entry name" value="P-loop_NTPase"/>
</dbReference>
<evidence type="ECO:0000313" key="6">
    <source>
        <dbReference type="Proteomes" id="UP001489333"/>
    </source>
</evidence>
<keyword evidence="6" id="KW-1185">Reference proteome</keyword>
<reference evidence="5 6" key="1">
    <citation type="submission" date="2024-04" db="EMBL/GenBank/DDBJ databases">
        <title>Novel Shewanella species isolated from Baltic Sea sediments.</title>
        <authorList>
            <person name="Martin-Rodriguez A.J."/>
            <person name="Fernandez-Juarez V."/>
            <person name="Valeriano V.D."/>
            <person name="Mihindukulasooriya I."/>
            <person name="Ceresnova L."/>
            <person name="Joffre E."/>
            <person name="Jensie-Markopoulos S."/>
            <person name="Moore E.R.B."/>
            <person name="Sjoling A."/>
        </authorList>
    </citation>
    <scope>NUCLEOTIDE SEQUENCE [LARGE SCALE GENOMIC DNA]</scope>
    <source>
        <strain evidence="5 6">VAX-SP0-0CM-1</strain>
    </source>
</reference>
<dbReference type="Pfam" id="PF00437">
    <property type="entry name" value="T2SSE"/>
    <property type="match status" value="1"/>
</dbReference>
<keyword evidence="3" id="KW-0067">ATP-binding</keyword>